<reference evidence="2 3" key="1">
    <citation type="submission" date="2020-12" db="EMBL/GenBank/DDBJ databases">
        <authorList>
            <person name="Kaganovsky A.M."/>
            <person name="Abad L.A."/>
            <person name="Hancock A.M."/>
            <person name="Wiggins Z.F."/>
            <person name="Bellamy Z.J."/>
            <person name="Moore L.A."/>
            <person name="Neal J.P."/>
            <person name="Poydras T.E."/>
            <person name="Timmer K."/>
            <person name="DeJong R."/>
            <person name="Gissendanner C.R."/>
            <person name="Findley A.M."/>
            <person name="Garlena R.A."/>
            <person name="Russell D.A."/>
            <person name="Jacobs-Sera D."/>
            <person name="Hatfull G.F."/>
        </authorList>
    </citation>
    <scope>NUCLEOTIDE SEQUENCE [LARGE SCALE GENOMIC DNA]</scope>
</reference>
<organism evidence="2 3">
    <name type="scientific">Gordonia phage Dexdert</name>
    <dbReference type="NCBI Taxonomy" id="2794946"/>
    <lineage>
        <taxon>Viruses</taxon>
        <taxon>Duplodnaviria</taxon>
        <taxon>Heunggongvirae</taxon>
        <taxon>Uroviricota</taxon>
        <taxon>Caudoviricetes</taxon>
        <taxon>Stackebrandtviridae</taxon>
        <taxon>Schenleyvirinae</taxon>
        <taxon>Dexdertvirus</taxon>
        <taxon>Dexdertvirus dexdert</taxon>
    </lineage>
</organism>
<dbReference type="RefSeq" id="YP_010001394.1">
    <property type="nucleotide sequence ID" value="NC_053210.1"/>
</dbReference>
<feature type="region of interest" description="Disordered" evidence="1">
    <location>
        <begin position="515"/>
        <end position="557"/>
    </location>
</feature>
<gene>
    <name evidence="2" type="primary">14</name>
    <name evidence="2" type="ORF">SEA_DEXDERT_14</name>
</gene>
<name>A0A7T1KS09_9CAUD</name>
<sequence>MPRRPDSNALRLLRDQAPETPQSLIASARRHAPAASVITAYPIEPVEQRTAGGNRYRRHSARGDSIVAAAERLNGTEDRGGRQTPRRRKRQAEKWQDEVWGLRDESPEMRFLGDRKARAAAQCRIYIGHHEAGDVGDPARVTEGIVGELAQQLFGNLPDVEQKLKRYVQQIEYTGESIINTRNDEAHPGRLVWSVHSSSELLGSQAGQYQITDGVTPRKVDDANEILARSWTPHPKLAALADAPVRALLPVLRELVQMTKYVGAQIDSKLASGGGLLLVTQDVEILNKDGEKVDFATELAEYMMTAIEDRSSAESLAPLVASVPRIEGVALSDLIHLQTFSETLDPHMHERRAEAIRRIALGMDSDPGVLDGMGTSNHWSAWQVDESEVKLGINPIMTTFCHTMTAEVVRPLLAAQGVENADEFSVWFDTSALKLRPDRSKDAQWAYQQGILSAEKTLIEAGFDTDDMPTDEERTGRVLRENLIALLSQFGQQPGAAVEILRAIGVDLPATAVPDTEAATPAVDAPAADATADDPDNSPPATLDKPIPKITPGEGTP</sequence>
<feature type="region of interest" description="Disordered" evidence="1">
    <location>
        <begin position="70"/>
        <end position="94"/>
    </location>
</feature>
<proteinExistence type="predicted"/>
<accession>A0A7T1KS09</accession>
<dbReference type="EMBL" id="MW314849">
    <property type="protein sequence ID" value="QPO17011.1"/>
    <property type="molecule type" value="Genomic_DNA"/>
</dbReference>
<dbReference type="Proteomes" id="UP000594842">
    <property type="component" value="Segment"/>
</dbReference>
<dbReference type="KEGG" id="vg:63025888"/>
<feature type="compositionally biased region" description="Low complexity" evidence="1">
    <location>
        <begin position="515"/>
        <end position="530"/>
    </location>
</feature>
<dbReference type="GeneID" id="63025888"/>
<evidence type="ECO:0000313" key="2">
    <source>
        <dbReference type="EMBL" id="QPO17011.1"/>
    </source>
</evidence>
<keyword evidence="3" id="KW-1185">Reference proteome</keyword>
<evidence type="ECO:0000256" key="1">
    <source>
        <dbReference type="SAM" id="MobiDB-lite"/>
    </source>
</evidence>
<protein>
    <submittedName>
        <fullName evidence="2">Portal protein</fullName>
    </submittedName>
</protein>
<evidence type="ECO:0000313" key="3">
    <source>
        <dbReference type="Proteomes" id="UP000594842"/>
    </source>
</evidence>